<dbReference type="EMBL" id="AP019781">
    <property type="protein sequence ID" value="BBL68066.1"/>
    <property type="molecule type" value="Genomic_DNA"/>
</dbReference>
<proteinExistence type="predicted"/>
<dbReference type="Proteomes" id="UP000824969">
    <property type="component" value="Chromosome"/>
</dbReference>
<accession>A0ABM7H5H8</accession>
<organism evidence="1 2">
    <name type="scientific">Methanoculleus chikugoensis</name>
    <dbReference type="NCBI Taxonomy" id="118126"/>
    <lineage>
        <taxon>Archaea</taxon>
        <taxon>Methanobacteriati</taxon>
        <taxon>Methanobacteriota</taxon>
        <taxon>Stenosarchaea group</taxon>
        <taxon>Methanomicrobia</taxon>
        <taxon>Methanomicrobiales</taxon>
        <taxon>Methanomicrobiaceae</taxon>
        <taxon>Methanoculleus</taxon>
    </lineage>
</organism>
<dbReference type="GeneID" id="66130771"/>
<name>A0ABM7H5H8_9EURY</name>
<sequence length="283" mass="32435">MENDGDRIPTTPVEILPDAYSADFFDFTEEKWEEYEEYHASKLAIKIEDLQSAMKEIGVDDITIDKRITELKADLEKIGASTDAKGNFGEAQSAYYLEKKKGYVILPIGWAEEPFKGHGLIDLYGLDGTRQFITYIECKAAVTSSSYSGLINDLVENQLRLKRIMPQTRIGDTSIAAISKALQSRLISDPDFSIRKEELESISDNPIMRIGVILHSKKRKNDYSGSLKHLYRDEMEWRSTTLDGRKYECIPTRIIDLKNPSVKEWYEKWVFLADLACKIRPRC</sequence>
<keyword evidence="2" id="KW-1185">Reference proteome</keyword>
<protein>
    <recommendedName>
        <fullName evidence="3">DUF4263 domain-containing protein</fullName>
    </recommendedName>
</protein>
<evidence type="ECO:0000313" key="2">
    <source>
        <dbReference type="Proteomes" id="UP000824969"/>
    </source>
</evidence>
<evidence type="ECO:0000313" key="1">
    <source>
        <dbReference type="EMBL" id="BBL68066.1"/>
    </source>
</evidence>
<evidence type="ECO:0008006" key="3">
    <source>
        <dbReference type="Google" id="ProtNLM"/>
    </source>
</evidence>
<gene>
    <name evidence="1" type="ORF">MchiMG62_12470</name>
</gene>
<reference evidence="1 2" key="1">
    <citation type="submission" date="2019-06" db="EMBL/GenBank/DDBJ databases">
        <title>Complete genome sequence of Methanoculleus chikugoensis strain MG62.</title>
        <authorList>
            <person name="Asakawa S."/>
            <person name="Dianou D."/>
        </authorList>
    </citation>
    <scope>NUCLEOTIDE SEQUENCE [LARGE SCALE GENOMIC DNA]</scope>
    <source>
        <strain evidence="1 2">MG62</strain>
    </source>
</reference>
<dbReference type="RefSeq" id="WP_221058474.1">
    <property type="nucleotide sequence ID" value="NZ_AP019781.1"/>
</dbReference>